<feature type="domain" description="FAD/NAD(P)-binding" evidence="11">
    <location>
        <begin position="377"/>
        <end position="640"/>
    </location>
</feature>
<keyword evidence="5" id="KW-0288">FMN</keyword>
<dbReference type="Proteomes" id="UP001501183">
    <property type="component" value="Unassembled WGS sequence"/>
</dbReference>
<feature type="domain" description="NADH:flavin oxidoreductase/NADH oxidase N-terminal" evidence="10">
    <location>
        <begin position="18"/>
        <end position="309"/>
    </location>
</feature>
<keyword evidence="7" id="KW-0560">Oxidoreductase</keyword>
<evidence type="ECO:0000259" key="11">
    <source>
        <dbReference type="Pfam" id="PF07992"/>
    </source>
</evidence>
<comment type="cofactor">
    <cofactor evidence="2">
        <name>[4Fe-4S] cluster</name>
        <dbReference type="ChEBI" id="CHEBI:49883"/>
    </cofactor>
</comment>
<keyword evidence="13" id="KW-1185">Reference proteome</keyword>
<keyword evidence="9" id="KW-0411">Iron-sulfur</keyword>
<dbReference type="Gene3D" id="3.20.20.70">
    <property type="entry name" value="Aldolase class I"/>
    <property type="match status" value="1"/>
</dbReference>
<dbReference type="InterPro" id="IPR051793">
    <property type="entry name" value="NADH:flavin_oxidoreductase"/>
</dbReference>
<dbReference type="InterPro" id="IPR013785">
    <property type="entry name" value="Aldolase_TIM"/>
</dbReference>
<keyword evidence="6" id="KW-0479">Metal-binding</keyword>
<dbReference type="Gene3D" id="3.40.50.720">
    <property type="entry name" value="NAD(P)-binding Rossmann-like Domain"/>
    <property type="match status" value="1"/>
</dbReference>
<evidence type="ECO:0000259" key="10">
    <source>
        <dbReference type="Pfam" id="PF00724"/>
    </source>
</evidence>
<dbReference type="SUPFAM" id="SSF51905">
    <property type="entry name" value="FAD/NAD(P)-binding domain"/>
    <property type="match status" value="1"/>
</dbReference>
<evidence type="ECO:0000256" key="3">
    <source>
        <dbReference type="ARBA" id="ARBA00011048"/>
    </source>
</evidence>
<evidence type="ECO:0000256" key="1">
    <source>
        <dbReference type="ARBA" id="ARBA00001917"/>
    </source>
</evidence>
<dbReference type="InterPro" id="IPR023967">
    <property type="entry name" value="CHP03996_oxidoreductase"/>
</dbReference>
<dbReference type="PANTHER" id="PTHR42917">
    <property type="entry name" value="2,4-DIENOYL-COA REDUCTASE"/>
    <property type="match status" value="1"/>
</dbReference>
<comment type="similarity">
    <text evidence="3">In the N-terminal section; belongs to the NADH:flavin oxidoreductase/NADH oxidase family.</text>
</comment>
<dbReference type="NCBIfam" id="TIGR03996">
    <property type="entry name" value="mycofact_OYE_1"/>
    <property type="match status" value="1"/>
</dbReference>
<evidence type="ECO:0000256" key="2">
    <source>
        <dbReference type="ARBA" id="ARBA00001966"/>
    </source>
</evidence>
<dbReference type="Pfam" id="PF00724">
    <property type="entry name" value="Oxidored_FMN"/>
    <property type="match status" value="1"/>
</dbReference>
<reference evidence="13" key="1">
    <citation type="journal article" date="2019" name="Int. J. Syst. Evol. Microbiol.">
        <title>The Global Catalogue of Microorganisms (GCM) 10K type strain sequencing project: providing services to taxonomists for standard genome sequencing and annotation.</title>
        <authorList>
            <consortium name="The Broad Institute Genomics Platform"/>
            <consortium name="The Broad Institute Genome Sequencing Center for Infectious Disease"/>
            <person name="Wu L."/>
            <person name="Ma J."/>
        </authorList>
    </citation>
    <scope>NUCLEOTIDE SEQUENCE [LARGE SCALE GENOMIC DNA]</scope>
    <source>
        <strain evidence="13">JCM 32206</strain>
    </source>
</reference>
<evidence type="ECO:0000256" key="6">
    <source>
        <dbReference type="ARBA" id="ARBA00022723"/>
    </source>
</evidence>
<proteinExistence type="inferred from homology"/>
<dbReference type="Pfam" id="PF07992">
    <property type="entry name" value="Pyr_redox_2"/>
    <property type="match status" value="1"/>
</dbReference>
<dbReference type="SUPFAM" id="SSF51395">
    <property type="entry name" value="FMN-linked oxidoreductases"/>
    <property type="match status" value="1"/>
</dbReference>
<comment type="caution">
    <text evidence="12">The sequence shown here is derived from an EMBL/GenBank/DDBJ whole genome shotgun (WGS) entry which is preliminary data.</text>
</comment>
<gene>
    <name evidence="12" type="ORF">GCM10023094_41880</name>
</gene>
<sequence length="653" mass="66965">MVFGAHETNLGVGRALSARHTAYYAARARGGCGLIVTESASVCADDWPYERAPLAAACGPGWREIVSACRPHGTLVLAGLGHRGLQGSSAYSQSVLWAPSPVADVVTRELPAAMGSREIEAVTAGFADAAAAAVAADVDGVELDAGPTALLRQFLSPLTNLRTDGYGTDRVRLLREVVAAVRAALGPDRILALRLSCDELAPWGGITPSDAVGHVRALADSLDLLTVVRGGPTTASRYRPDAHTPPMFNVELARRIREAVTVPVVLQGSVIDAEAAGRALDEGAADLVEMTRAQIADPDLVAAVRDDRPPRPCVLCNQTCLVCDPRNPIVTCIGNPNPAEGRLHPAVATSAEGHLHAAGRAEGHLQPGVAATVAPRDVLVVGGGPAGLEAARVLAATGQRVRLAERAPRLGGMVARTATGDRERLSALTDWLADECRRLGVRVDLCREVTAAEVAAADAVVLATGSVAAPWPVPGDGSVPVCAAPDVLEGTPPIPDATDGVLVWDPVGGPVGVAVAEALAAMGGRVGVVTSDPVVGNELGRTGDLAEANGRLQRAGVVRHLRARIVGIGGGRVELEHVHTGKRTTIAAAAVVDCGHRLPDDALVRSAESALAGGGVSGVGWVAVGDCVAPRTVAEAVREGRAAARNLVDGWVS</sequence>
<organism evidence="12 13">
    <name type="scientific">Rhodococcus olei</name>
    <dbReference type="NCBI Taxonomy" id="2161675"/>
    <lineage>
        <taxon>Bacteria</taxon>
        <taxon>Bacillati</taxon>
        <taxon>Actinomycetota</taxon>
        <taxon>Actinomycetes</taxon>
        <taxon>Mycobacteriales</taxon>
        <taxon>Nocardiaceae</taxon>
        <taxon>Rhodococcus</taxon>
    </lineage>
</organism>
<dbReference type="PRINTS" id="PR00419">
    <property type="entry name" value="ADXRDTASE"/>
</dbReference>
<evidence type="ECO:0000256" key="9">
    <source>
        <dbReference type="ARBA" id="ARBA00023014"/>
    </source>
</evidence>
<protein>
    <submittedName>
        <fullName evidence="12">FAD-dependent oxidoreductase</fullName>
    </submittedName>
</protein>
<accession>A0ABP8PG88</accession>
<evidence type="ECO:0000256" key="8">
    <source>
        <dbReference type="ARBA" id="ARBA00023004"/>
    </source>
</evidence>
<dbReference type="InterPro" id="IPR023753">
    <property type="entry name" value="FAD/NAD-binding_dom"/>
</dbReference>
<dbReference type="PANTHER" id="PTHR42917:SF2">
    <property type="entry name" value="2,4-DIENOYL-COA REDUCTASE [(2E)-ENOYL-COA-PRODUCING]"/>
    <property type="match status" value="1"/>
</dbReference>
<keyword evidence="4" id="KW-0285">Flavoprotein</keyword>
<evidence type="ECO:0000256" key="5">
    <source>
        <dbReference type="ARBA" id="ARBA00022643"/>
    </source>
</evidence>
<dbReference type="InterPro" id="IPR001155">
    <property type="entry name" value="OxRdtase_FMN_N"/>
</dbReference>
<evidence type="ECO:0000313" key="12">
    <source>
        <dbReference type="EMBL" id="GAA4486092.1"/>
    </source>
</evidence>
<name>A0ABP8PG88_9NOCA</name>
<evidence type="ECO:0000256" key="4">
    <source>
        <dbReference type="ARBA" id="ARBA00022630"/>
    </source>
</evidence>
<evidence type="ECO:0000256" key="7">
    <source>
        <dbReference type="ARBA" id="ARBA00023002"/>
    </source>
</evidence>
<dbReference type="Gene3D" id="3.50.50.60">
    <property type="entry name" value="FAD/NAD(P)-binding domain"/>
    <property type="match status" value="1"/>
</dbReference>
<comment type="cofactor">
    <cofactor evidence="1">
        <name>FMN</name>
        <dbReference type="ChEBI" id="CHEBI:58210"/>
    </cofactor>
</comment>
<dbReference type="InterPro" id="IPR036188">
    <property type="entry name" value="FAD/NAD-bd_sf"/>
</dbReference>
<dbReference type="EMBL" id="BAABFB010000066">
    <property type="protein sequence ID" value="GAA4486092.1"/>
    <property type="molecule type" value="Genomic_DNA"/>
</dbReference>
<keyword evidence="8" id="KW-0408">Iron</keyword>
<evidence type="ECO:0000313" key="13">
    <source>
        <dbReference type="Proteomes" id="UP001501183"/>
    </source>
</evidence>